<sequence length="67" mass="7621">MYTDQQLQALRDALANGVRRVRFGDREIEYRTVEELKEAIAAAEADVTKNSGVPVIRQIRVQTQKGF</sequence>
<gene>
    <name evidence="1" type="ORF">IRI77_36590</name>
</gene>
<dbReference type="AlphaFoldDB" id="A0A7S7NR74"/>
<dbReference type="KEGG" id="pfer:IRI77_36590"/>
<name>A0A7S7NR74_PALFE</name>
<dbReference type="Proteomes" id="UP000593892">
    <property type="component" value="Chromosome"/>
</dbReference>
<reference evidence="1 2" key="1">
    <citation type="submission" date="2020-10" db="EMBL/GenBank/DDBJ databases">
        <title>Complete genome sequence of Paludibaculum fermentans P105T, a facultatively anaerobic acidobacterium capable of dissimilatory Fe(III) reduction.</title>
        <authorList>
            <person name="Dedysh S.N."/>
            <person name="Beletsky A.V."/>
            <person name="Kulichevskaya I.S."/>
            <person name="Mardanov A.V."/>
            <person name="Ravin N.V."/>
        </authorList>
    </citation>
    <scope>NUCLEOTIDE SEQUENCE [LARGE SCALE GENOMIC DNA]</scope>
    <source>
        <strain evidence="1 2">P105</strain>
    </source>
</reference>
<protein>
    <submittedName>
        <fullName evidence="1">Uncharacterized protein</fullName>
    </submittedName>
</protein>
<keyword evidence="2" id="KW-1185">Reference proteome</keyword>
<dbReference type="RefSeq" id="WP_194449859.1">
    <property type="nucleotide sequence ID" value="NZ_CP063849.1"/>
</dbReference>
<organism evidence="1 2">
    <name type="scientific">Paludibaculum fermentans</name>
    <dbReference type="NCBI Taxonomy" id="1473598"/>
    <lineage>
        <taxon>Bacteria</taxon>
        <taxon>Pseudomonadati</taxon>
        <taxon>Acidobacteriota</taxon>
        <taxon>Terriglobia</taxon>
        <taxon>Bryobacterales</taxon>
        <taxon>Bryobacteraceae</taxon>
        <taxon>Paludibaculum</taxon>
    </lineage>
</organism>
<evidence type="ECO:0000313" key="2">
    <source>
        <dbReference type="Proteomes" id="UP000593892"/>
    </source>
</evidence>
<accession>A0A7S7NR74</accession>
<dbReference type="NCBIfam" id="NF047331">
    <property type="entry name" value="phage_HTJ"/>
    <property type="match status" value="1"/>
</dbReference>
<dbReference type="EMBL" id="CP063849">
    <property type="protein sequence ID" value="QOY88196.1"/>
    <property type="molecule type" value="Genomic_DNA"/>
</dbReference>
<proteinExistence type="predicted"/>
<evidence type="ECO:0000313" key="1">
    <source>
        <dbReference type="EMBL" id="QOY88196.1"/>
    </source>
</evidence>